<accession>A0A1H4AY07</accession>
<dbReference type="RefSeq" id="WP_010261553.1">
    <property type="nucleotide sequence ID" value="NZ_CAEG01000010.1"/>
</dbReference>
<dbReference type="OrthoDB" id="1094971at2"/>
<dbReference type="InterPro" id="IPR011047">
    <property type="entry name" value="Quinoprotein_ADH-like_sf"/>
</dbReference>
<dbReference type="Proteomes" id="UP000183253">
    <property type="component" value="Unassembled WGS sequence"/>
</dbReference>
<gene>
    <name evidence="2" type="ORF">SAMN05444145_103161</name>
</gene>
<dbReference type="STRING" id="1033731.SAMN05444145_103161"/>
<keyword evidence="3" id="KW-1185">Reference proteome</keyword>
<evidence type="ECO:0000313" key="3">
    <source>
        <dbReference type="Proteomes" id="UP000183253"/>
    </source>
</evidence>
<protein>
    <recommendedName>
        <fullName evidence="1">PKD domain-containing protein</fullName>
    </recommendedName>
</protein>
<dbReference type="PROSITE" id="PS51257">
    <property type="entry name" value="PROKAR_LIPOPROTEIN"/>
    <property type="match status" value="1"/>
</dbReference>
<reference evidence="2 3" key="1">
    <citation type="submission" date="2016-10" db="EMBL/GenBank/DDBJ databases">
        <authorList>
            <person name="de Groot N.N."/>
        </authorList>
    </citation>
    <scope>NUCLEOTIDE SEQUENCE [LARGE SCALE GENOMIC DNA]</scope>
    <source>
        <strain evidence="2 3">DSM 25383</strain>
    </source>
</reference>
<organism evidence="2 3">
    <name type="scientific">Alistipes timonensis JC136</name>
    <dbReference type="NCBI Taxonomy" id="1033731"/>
    <lineage>
        <taxon>Bacteria</taxon>
        <taxon>Pseudomonadati</taxon>
        <taxon>Bacteroidota</taxon>
        <taxon>Bacteroidia</taxon>
        <taxon>Bacteroidales</taxon>
        <taxon>Rikenellaceae</taxon>
        <taxon>Alistipes</taxon>
    </lineage>
</organism>
<dbReference type="AlphaFoldDB" id="A0A1H4AY07"/>
<sequence length="501" mass="56320">MKKLLKYFVAVSCGIVLISCYGLEKEEYRELAPITVSGLEQTIYAKATEKLTLNSLRVESNSSQEIAYEWSYGRPDGDFPGMVDTTFISSSPTLDYAFEKSGSYVLRLRIDNGESIGFYYYDLRVQSGFDEGYLILCNDAENRGSLAFVKIRTPQEEAENAQEVWDDLLNLINPEYEFRNLNDVYVFSTPGFWSGVLISSNDDKSSIYRLDAASLAVTHRMKSMEEYGVQTGTILGEQVYGSTEQYVHLIGEDFKAYRYEFSVDMLISRNPPYPAKYSQQGYFASKSKGVRNVLTFSEEGANLFPNGRSTKGYAAPSGYKFVNIAAARVGEGQYDRCYLYYIAQSIEGSSKQIKILKTDDSFGSPTELLTYTESAPMLMNAHSRIVTTKLNGNAYYDYDNKIYHWSMTGTSPRVPAEGDQPDITLPDGEQIVDICTNAVPSTSSTVIDDDKLLIATYNPTVTDRKPGSLYLYDLRTMKKEKEWIGICEKPVAVAYKFPTSN</sequence>
<dbReference type="PROSITE" id="PS50093">
    <property type="entry name" value="PKD"/>
    <property type="match status" value="1"/>
</dbReference>
<dbReference type="SUPFAM" id="SSF50998">
    <property type="entry name" value="Quinoprotein alcohol dehydrogenase-like"/>
    <property type="match status" value="1"/>
</dbReference>
<proteinExistence type="predicted"/>
<evidence type="ECO:0000313" key="2">
    <source>
        <dbReference type="EMBL" id="SEA40771.1"/>
    </source>
</evidence>
<evidence type="ECO:0000259" key="1">
    <source>
        <dbReference type="PROSITE" id="PS50093"/>
    </source>
</evidence>
<feature type="domain" description="PKD" evidence="1">
    <location>
        <begin position="60"/>
        <end position="112"/>
    </location>
</feature>
<dbReference type="EMBL" id="FNRI01000003">
    <property type="protein sequence ID" value="SEA40771.1"/>
    <property type="molecule type" value="Genomic_DNA"/>
</dbReference>
<name>A0A1H4AY07_9BACT</name>
<dbReference type="InterPro" id="IPR000601">
    <property type="entry name" value="PKD_dom"/>
</dbReference>